<evidence type="ECO:0000313" key="7">
    <source>
        <dbReference type="Proteomes" id="UP000663864"/>
    </source>
</evidence>
<dbReference type="Proteomes" id="UP000663836">
    <property type="component" value="Unassembled WGS sequence"/>
</dbReference>
<dbReference type="Proteomes" id="UP000663854">
    <property type="component" value="Unassembled WGS sequence"/>
</dbReference>
<dbReference type="Proteomes" id="UP000663870">
    <property type="component" value="Unassembled WGS sequence"/>
</dbReference>
<protein>
    <recommendedName>
        <fullName evidence="1">SnoaL-like domain-containing protein</fullName>
    </recommendedName>
</protein>
<comment type="caution">
    <text evidence="3">The sequence shown here is derived from an EMBL/GenBank/DDBJ whole genome shotgun (WGS) entry which is preliminary data.</text>
</comment>
<evidence type="ECO:0000259" key="1">
    <source>
        <dbReference type="Pfam" id="PF13474"/>
    </source>
</evidence>
<dbReference type="InterPro" id="IPR032710">
    <property type="entry name" value="NTF2-like_dom_sf"/>
</dbReference>
<organism evidence="3 7">
    <name type="scientific">Rotaria sordida</name>
    <dbReference type="NCBI Taxonomy" id="392033"/>
    <lineage>
        <taxon>Eukaryota</taxon>
        <taxon>Metazoa</taxon>
        <taxon>Spiralia</taxon>
        <taxon>Gnathifera</taxon>
        <taxon>Rotifera</taxon>
        <taxon>Eurotatoria</taxon>
        <taxon>Bdelloidea</taxon>
        <taxon>Philodinida</taxon>
        <taxon>Philodinidae</taxon>
        <taxon>Rotaria</taxon>
    </lineage>
</organism>
<dbReference type="EMBL" id="CAJNOL010001213">
    <property type="protein sequence ID" value="CAF1314122.1"/>
    <property type="molecule type" value="Genomic_DNA"/>
</dbReference>
<reference evidence="3" key="1">
    <citation type="submission" date="2021-02" db="EMBL/GenBank/DDBJ databases">
        <authorList>
            <person name="Nowell W R."/>
        </authorList>
    </citation>
    <scope>NUCLEOTIDE SEQUENCE</scope>
</reference>
<sequence length="146" mass="17483">MISENNNNEIQIQQLITNWTNALCLKDINQMMSNYADDVIIFDIKPPFQTKGAIEWRRMWEKCLPYFPESFQIETRDIIIHVSDNVAFAHWLWRFTEVPENHRILKTWMRATMGYRKQNEQWLIVHEHASLPFNPETSQVVFTSDP</sequence>
<dbReference type="Gene3D" id="3.10.450.50">
    <property type="match status" value="1"/>
</dbReference>
<feature type="domain" description="SnoaL-like" evidence="1">
    <location>
        <begin position="12"/>
        <end position="133"/>
    </location>
</feature>
<dbReference type="Proteomes" id="UP000663864">
    <property type="component" value="Unassembled WGS sequence"/>
</dbReference>
<evidence type="ECO:0000313" key="6">
    <source>
        <dbReference type="EMBL" id="CAF3734327.1"/>
    </source>
</evidence>
<evidence type="ECO:0000313" key="5">
    <source>
        <dbReference type="EMBL" id="CAF1316824.1"/>
    </source>
</evidence>
<dbReference type="Pfam" id="PF13474">
    <property type="entry name" value="SnoaL_3"/>
    <property type="match status" value="1"/>
</dbReference>
<dbReference type="EMBL" id="CAJNOT010000744">
    <property type="protein sequence ID" value="CAF1070343.1"/>
    <property type="molecule type" value="Genomic_DNA"/>
</dbReference>
<gene>
    <name evidence="6" type="ORF">JBS370_LOCUS11608</name>
    <name evidence="4" type="ORF">JXQ802_LOCUS30183</name>
    <name evidence="5" type="ORF">JXQ802_LOCUS30329</name>
    <name evidence="2" type="ORF">PYM288_LOCUS17741</name>
    <name evidence="3" type="ORF">ZHD862_LOCUS16036</name>
</gene>
<dbReference type="EMBL" id="CAJNOH010000510">
    <property type="protein sequence ID" value="CAF1062807.1"/>
    <property type="molecule type" value="Genomic_DNA"/>
</dbReference>
<evidence type="ECO:0000313" key="4">
    <source>
        <dbReference type="EMBL" id="CAF1314122.1"/>
    </source>
</evidence>
<evidence type="ECO:0000313" key="3">
    <source>
        <dbReference type="EMBL" id="CAF1070343.1"/>
    </source>
</evidence>
<evidence type="ECO:0000313" key="8">
    <source>
        <dbReference type="Proteomes" id="UP000663870"/>
    </source>
</evidence>
<dbReference type="InterPro" id="IPR037401">
    <property type="entry name" value="SnoaL-like"/>
</dbReference>
<dbReference type="SUPFAM" id="SSF54427">
    <property type="entry name" value="NTF2-like"/>
    <property type="match status" value="1"/>
</dbReference>
<dbReference type="EMBL" id="CAJOBD010000901">
    <property type="protein sequence ID" value="CAF3734327.1"/>
    <property type="molecule type" value="Genomic_DNA"/>
</dbReference>
<dbReference type="AlphaFoldDB" id="A0A814LSP6"/>
<name>A0A814LSP6_9BILA</name>
<proteinExistence type="predicted"/>
<accession>A0A814LSP6</accession>
<keyword evidence="8" id="KW-1185">Reference proteome</keyword>
<dbReference type="EMBL" id="CAJNOL010001227">
    <property type="protein sequence ID" value="CAF1316824.1"/>
    <property type="molecule type" value="Genomic_DNA"/>
</dbReference>
<evidence type="ECO:0000313" key="2">
    <source>
        <dbReference type="EMBL" id="CAF1062807.1"/>
    </source>
</evidence>